<dbReference type="InterPro" id="IPR026992">
    <property type="entry name" value="DIOX_N"/>
</dbReference>
<evidence type="ECO:0000259" key="1">
    <source>
        <dbReference type="Pfam" id="PF14226"/>
    </source>
</evidence>
<proteinExistence type="predicted"/>
<dbReference type="InterPro" id="IPR027443">
    <property type="entry name" value="IPNS-like_sf"/>
</dbReference>
<protein>
    <recommendedName>
        <fullName evidence="1">Non-haem dioxygenase N-terminal domain-containing protein</fullName>
    </recommendedName>
</protein>
<reference evidence="2 3" key="1">
    <citation type="submission" date="2024-08" db="EMBL/GenBank/DDBJ databases">
        <authorList>
            <person name="Cucini C."/>
            <person name="Frati F."/>
        </authorList>
    </citation>
    <scope>NUCLEOTIDE SEQUENCE [LARGE SCALE GENOMIC DNA]</scope>
</reference>
<sequence>MSKLKSQTDIPIIDPGKLKEFENPTSTEWKHVADEIRGALGSVGFLYLINHGVPQDTLYFLGISQVFKSSHDFFNLPSNIKLKYRKITQNDGKIFNLDSNFGYLPPGEVNDKVMVR</sequence>
<dbReference type="SUPFAM" id="SSF51197">
    <property type="entry name" value="Clavaminate synthase-like"/>
    <property type="match status" value="1"/>
</dbReference>
<dbReference type="Proteomes" id="UP001642540">
    <property type="component" value="Unassembled WGS sequence"/>
</dbReference>
<dbReference type="EMBL" id="CAXLJM020000039">
    <property type="protein sequence ID" value="CAL8108102.1"/>
    <property type="molecule type" value="Genomic_DNA"/>
</dbReference>
<comment type="caution">
    <text evidence="2">The sequence shown here is derived from an EMBL/GenBank/DDBJ whole genome shotgun (WGS) entry which is preliminary data.</text>
</comment>
<feature type="domain" description="Non-haem dioxygenase N-terminal" evidence="1">
    <location>
        <begin position="10"/>
        <end position="104"/>
    </location>
</feature>
<dbReference type="Gene3D" id="2.60.120.330">
    <property type="entry name" value="B-lactam Antibiotic, Isopenicillin N Synthase, Chain"/>
    <property type="match status" value="1"/>
</dbReference>
<evidence type="ECO:0000313" key="2">
    <source>
        <dbReference type="EMBL" id="CAL8108102.1"/>
    </source>
</evidence>
<evidence type="ECO:0000313" key="3">
    <source>
        <dbReference type="Proteomes" id="UP001642540"/>
    </source>
</evidence>
<keyword evidence="3" id="KW-1185">Reference proteome</keyword>
<accession>A0ABP1QLT8</accession>
<name>A0ABP1QLT8_9HEXA</name>
<organism evidence="2 3">
    <name type="scientific">Orchesella dallaii</name>
    <dbReference type="NCBI Taxonomy" id="48710"/>
    <lineage>
        <taxon>Eukaryota</taxon>
        <taxon>Metazoa</taxon>
        <taxon>Ecdysozoa</taxon>
        <taxon>Arthropoda</taxon>
        <taxon>Hexapoda</taxon>
        <taxon>Collembola</taxon>
        <taxon>Entomobryomorpha</taxon>
        <taxon>Entomobryoidea</taxon>
        <taxon>Orchesellidae</taxon>
        <taxon>Orchesellinae</taxon>
        <taxon>Orchesella</taxon>
    </lineage>
</organism>
<dbReference type="Pfam" id="PF14226">
    <property type="entry name" value="DIOX_N"/>
    <property type="match status" value="1"/>
</dbReference>
<gene>
    <name evidence="2" type="ORF">ODALV1_LOCUS12873</name>
</gene>